<evidence type="ECO:0000256" key="7">
    <source>
        <dbReference type="SAM" id="Phobius"/>
    </source>
</evidence>
<dbReference type="Gene3D" id="1.20.1250.20">
    <property type="entry name" value="MFS general substrate transporter like domains"/>
    <property type="match status" value="1"/>
</dbReference>
<feature type="transmembrane region" description="Helical" evidence="7">
    <location>
        <begin position="193"/>
        <end position="212"/>
    </location>
</feature>
<feature type="transmembrane region" description="Helical" evidence="7">
    <location>
        <begin position="47"/>
        <end position="69"/>
    </location>
</feature>
<dbReference type="OrthoDB" id="3639251at2759"/>
<feature type="transmembrane region" description="Helical" evidence="7">
    <location>
        <begin position="147"/>
        <end position="166"/>
    </location>
</feature>
<proteinExistence type="predicted"/>
<feature type="region of interest" description="Disordered" evidence="6">
    <location>
        <begin position="348"/>
        <end position="387"/>
    </location>
</feature>
<evidence type="ECO:0000256" key="3">
    <source>
        <dbReference type="ARBA" id="ARBA00022692"/>
    </source>
</evidence>
<dbReference type="Proteomes" id="UP000243876">
    <property type="component" value="Unassembled WGS sequence"/>
</dbReference>
<dbReference type="InterPro" id="IPR036259">
    <property type="entry name" value="MFS_trans_sf"/>
</dbReference>
<dbReference type="PANTHER" id="PTHR43791:SF4">
    <property type="entry name" value="PANTOTHENATE TRANSPORTER FEN2"/>
    <property type="match status" value="1"/>
</dbReference>
<dbReference type="GO" id="GO:0098717">
    <property type="term" value="P:pantothenate import across plasma membrane"/>
    <property type="evidence" value="ECO:0007669"/>
    <property type="project" value="TreeGrafter"/>
</dbReference>
<evidence type="ECO:0000256" key="2">
    <source>
        <dbReference type="ARBA" id="ARBA00022448"/>
    </source>
</evidence>
<evidence type="ECO:0000256" key="4">
    <source>
        <dbReference type="ARBA" id="ARBA00022989"/>
    </source>
</evidence>
<feature type="transmembrane region" description="Helical" evidence="7">
    <location>
        <begin position="315"/>
        <end position="335"/>
    </location>
</feature>
<sequence length="387" mass="43102">MVTAAAKNTSHLCVIRFFQGFAEASTFVGAHVIMGAWYKEEELCKRAAIFSASAQIATLFSGVLQAAIYRNLDGLHGLAGWGWLFIICGLITVPIGIYGYLFFPDTPEQNRSMVFTQAERELAVARLPPRPETKLDRTVFKRVLGRWRWWVMSLIWIVGGELESVGSNSLHSLWMKNQVATGHEKWTVSDFNYYPQGAAAIAIVALLATAIWTDYNKKRYQVNLLIVVCMLISSIILLVYDGVSTSGLFFAFYIAGVSYSGQASNFSWANDLTRGDEQERSIVLASMNMWSNVFNSWWSIVFFPADDAPRWKRGMISIIVLCPIMVCLTLCARYLQLRDQHLVEPASDVFEDEDDKGTPRSQAGGVERANSGKGSVEEGEGAVKEAV</sequence>
<reference evidence="9" key="1">
    <citation type="submission" date="2015-02" db="EMBL/GenBank/DDBJ databases">
        <authorList>
            <person name="Gon?alves P."/>
        </authorList>
    </citation>
    <scope>NUCLEOTIDE SEQUENCE [LARGE SCALE GENOMIC DNA]</scope>
</reference>
<dbReference type="PANTHER" id="PTHR43791">
    <property type="entry name" value="PERMEASE-RELATED"/>
    <property type="match status" value="1"/>
</dbReference>
<dbReference type="Pfam" id="PF07690">
    <property type="entry name" value="MFS_1"/>
    <property type="match status" value="1"/>
</dbReference>
<feature type="transmembrane region" description="Helical" evidence="7">
    <location>
        <begin position="224"/>
        <end position="243"/>
    </location>
</feature>
<dbReference type="GO" id="GO:0015233">
    <property type="term" value="F:pantothenate transmembrane transporter activity"/>
    <property type="evidence" value="ECO:0007669"/>
    <property type="project" value="TreeGrafter"/>
</dbReference>
<dbReference type="AlphaFoldDB" id="A0A0D6EFR9"/>
<dbReference type="SUPFAM" id="SSF103473">
    <property type="entry name" value="MFS general substrate transporter"/>
    <property type="match status" value="1"/>
</dbReference>
<feature type="transmembrane region" description="Helical" evidence="7">
    <location>
        <begin position="249"/>
        <end position="269"/>
    </location>
</feature>
<name>A0A0D6EFR9_SPOSA</name>
<dbReference type="EMBL" id="CENE01000001">
    <property type="protein sequence ID" value="CEQ38857.1"/>
    <property type="molecule type" value="Genomic_DNA"/>
</dbReference>
<comment type="subcellular location">
    <subcellularLocation>
        <location evidence="1">Membrane</location>
        <topology evidence="1">Multi-pass membrane protein</topology>
    </subcellularLocation>
</comment>
<keyword evidence="3 7" id="KW-0812">Transmembrane</keyword>
<evidence type="ECO:0000256" key="6">
    <source>
        <dbReference type="SAM" id="MobiDB-lite"/>
    </source>
</evidence>
<feature type="transmembrane region" description="Helical" evidence="7">
    <location>
        <begin position="81"/>
        <end position="103"/>
    </location>
</feature>
<accession>A0A0D6EFR9</accession>
<keyword evidence="5 7" id="KW-0472">Membrane</keyword>
<evidence type="ECO:0000313" key="8">
    <source>
        <dbReference type="EMBL" id="CEQ38857.1"/>
    </source>
</evidence>
<dbReference type="GO" id="GO:0005886">
    <property type="term" value="C:plasma membrane"/>
    <property type="evidence" value="ECO:0007669"/>
    <property type="project" value="TreeGrafter"/>
</dbReference>
<organism evidence="8 9">
    <name type="scientific">Sporidiobolus salmonicolor</name>
    <name type="common">Yeast-like fungus</name>
    <name type="synonym">Sporobolomyces salmonicolor</name>
    <dbReference type="NCBI Taxonomy" id="5005"/>
    <lineage>
        <taxon>Eukaryota</taxon>
        <taxon>Fungi</taxon>
        <taxon>Dikarya</taxon>
        <taxon>Basidiomycota</taxon>
        <taxon>Pucciniomycotina</taxon>
        <taxon>Microbotryomycetes</taxon>
        <taxon>Sporidiobolales</taxon>
        <taxon>Sporidiobolaceae</taxon>
        <taxon>Sporobolomyces</taxon>
    </lineage>
</organism>
<keyword evidence="4 7" id="KW-1133">Transmembrane helix</keyword>
<feature type="transmembrane region" description="Helical" evidence="7">
    <location>
        <begin position="281"/>
        <end position="303"/>
    </location>
</feature>
<keyword evidence="9" id="KW-1185">Reference proteome</keyword>
<evidence type="ECO:0000256" key="5">
    <source>
        <dbReference type="ARBA" id="ARBA00023136"/>
    </source>
</evidence>
<protein>
    <submittedName>
        <fullName evidence="8">SPOSA6832_00327-mRNA-1:cds</fullName>
    </submittedName>
</protein>
<keyword evidence="2" id="KW-0813">Transport</keyword>
<gene>
    <name evidence="8" type="primary">SPOSA6832_00327</name>
</gene>
<dbReference type="InterPro" id="IPR011701">
    <property type="entry name" value="MFS"/>
</dbReference>
<evidence type="ECO:0000313" key="9">
    <source>
        <dbReference type="Proteomes" id="UP000243876"/>
    </source>
</evidence>
<evidence type="ECO:0000256" key="1">
    <source>
        <dbReference type="ARBA" id="ARBA00004141"/>
    </source>
</evidence>